<dbReference type="KEGG" id="zju:107426067"/>
<accession>A0A6P4ABU7</accession>
<evidence type="ECO:0000256" key="1">
    <source>
        <dbReference type="ARBA" id="ARBA00007626"/>
    </source>
</evidence>
<dbReference type="InterPro" id="IPR044179">
    <property type="entry name" value="PPR5-like"/>
</dbReference>
<dbReference type="InterPro" id="IPR002885">
    <property type="entry name" value="PPR_rpt"/>
</dbReference>
<dbReference type="NCBIfam" id="TIGR00756">
    <property type="entry name" value="PPR"/>
    <property type="match status" value="2"/>
</dbReference>
<organism evidence="5 6">
    <name type="scientific">Ziziphus jujuba</name>
    <name type="common">Chinese jujube</name>
    <name type="synonym">Ziziphus sativa</name>
    <dbReference type="NCBI Taxonomy" id="326968"/>
    <lineage>
        <taxon>Eukaryota</taxon>
        <taxon>Viridiplantae</taxon>
        <taxon>Streptophyta</taxon>
        <taxon>Embryophyta</taxon>
        <taxon>Tracheophyta</taxon>
        <taxon>Spermatophyta</taxon>
        <taxon>Magnoliopsida</taxon>
        <taxon>eudicotyledons</taxon>
        <taxon>Gunneridae</taxon>
        <taxon>Pentapetalae</taxon>
        <taxon>rosids</taxon>
        <taxon>fabids</taxon>
        <taxon>Rosales</taxon>
        <taxon>Rhamnaceae</taxon>
        <taxon>Paliureae</taxon>
        <taxon>Ziziphus</taxon>
    </lineage>
</organism>
<dbReference type="FunCoup" id="A0A6P4ABU7">
    <property type="interactions" value="2278"/>
</dbReference>
<dbReference type="GO" id="GO:0003729">
    <property type="term" value="F:mRNA binding"/>
    <property type="evidence" value="ECO:0007669"/>
    <property type="project" value="InterPro"/>
</dbReference>
<keyword evidence="5" id="KW-1185">Reference proteome</keyword>
<protein>
    <submittedName>
        <fullName evidence="6">Pentatricopeptide repeat-containing protein At2g30780</fullName>
    </submittedName>
</protein>
<evidence type="ECO:0000313" key="5">
    <source>
        <dbReference type="Proteomes" id="UP001652623"/>
    </source>
</evidence>
<gene>
    <name evidence="6" type="primary">LOC107426067</name>
</gene>
<dbReference type="Pfam" id="PF13041">
    <property type="entry name" value="PPR_2"/>
    <property type="match status" value="1"/>
</dbReference>
<dbReference type="InterPro" id="IPR011990">
    <property type="entry name" value="TPR-like_helical_dom_sf"/>
</dbReference>
<reference evidence="6" key="1">
    <citation type="submission" date="2025-08" db="UniProtKB">
        <authorList>
            <consortium name="RefSeq"/>
        </authorList>
    </citation>
    <scope>IDENTIFICATION</scope>
    <source>
        <tissue evidence="6">Seedling</tissue>
    </source>
</reference>
<dbReference type="PANTHER" id="PTHR47874">
    <property type="entry name" value="EXPRESSED PROTEIN"/>
    <property type="match status" value="1"/>
</dbReference>
<sequence>MRGAWRISDAAKAELLCLHKCSTVKPGIPKPFALTHFKSANQGFARELNAQTDPPSPSSSSSSSSSCSSSFPRDIIGLFSNKLRHLDSKAKEDLTNKVRQLRDGLVLKLDDSDEVVAVLEEKGSSLFRSYADGCALIELLMQLSSWPHLAIEVFEWRRKQGDCGIPLTPEEYAKGIALAGKVKNVGLAEQLFDEAANKGIKTTSIYNALMSAYMLNGFADKCQSLFRRLKMESNCCPTIVTYNILISVFGRLMLVDHMETILKEINDLDISPNLSTYNNLIAGYVTAWMWDSMEKIFQLMKKASVEPDIRTNLLMLRGYAHSGNLEKMEETYELVRDHVNEKEVPLIRAMICAYCRSSCTERVKKIEVLMRLIPENEYRPWLNVMLIRVYAQEDRLEAMEKSINEAFNHKTSVDTLGVMRCIIASYFRCNAVDGLANFVKRAECAGWRICRSLYHCKMVMYASQKRLEEMERVLNEMENFKLDRTKKTFWILYKAYSMYGQQYKVSQKPASQKPVYHLMDQGNHDAKCSEKSKN</sequence>
<dbReference type="Gene3D" id="1.25.40.10">
    <property type="entry name" value="Tetratricopeptide repeat domain"/>
    <property type="match status" value="3"/>
</dbReference>
<dbReference type="Proteomes" id="UP001652623">
    <property type="component" value="Chromosome 9"/>
</dbReference>
<feature type="repeat" description="PPR" evidence="3">
    <location>
        <begin position="238"/>
        <end position="272"/>
    </location>
</feature>
<dbReference type="InParanoid" id="A0A6P4ABU7"/>
<feature type="compositionally biased region" description="Low complexity" evidence="4">
    <location>
        <begin position="58"/>
        <end position="69"/>
    </location>
</feature>
<name>A0A6P4ABU7_ZIZJJ</name>
<evidence type="ECO:0000256" key="3">
    <source>
        <dbReference type="PROSITE-ProRule" id="PRU00708"/>
    </source>
</evidence>
<proteinExistence type="inferred from homology"/>
<dbReference type="PANTHER" id="PTHR47874:SF1">
    <property type="entry name" value="OS05G0407900 PROTEIN"/>
    <property type="match status" value="1"/>
</dbReference>
<dbReference type="GeneID" id="107426067"/>
<feature type="region of interest" description="Disordered" evidence="4">
    <location>
        <begin position="48"/>
        <end position="69"/>
    </location>
</feature>
<dbReference type="AlphaFoldDB" id="A0A6P4ABU7"/>
<comment type="similarity">
    <text evidence="1">Belongs to the PPR family. P subfamily.</text>
</comment>
<keyword evidence="2" id="KW-0677">Repeat</keyword>
<dbReference type="PROSITE" id="PS51375">
    <property type="entry name" value="PPR"/>
    <property type="match status" value="2"/>
</dbReference>
<evidence type="ECO:0000313" key="6">
    <source>
        <dbReference type="RefSeq" id="XP_015891647.3"/>
    </source>
</evidence>
<dbReference type="Pfam" id="PF13812">
    <property type="entry name" value="PPR_3"/>
    <property type="match status" value="1"/>
</dbReference>
<dbReference type="RefSeq" id="XP_015891647.3">
    <property type="nucleotide sequence ID" value="XM_016036161.4"/>
</dbReference>
<evidence type="ECO:0000256" key="2">
    <source>
        <dbReference type="ARBA" id="ARBA00022737"/>
    </source>
</evidence>
<feature type="repeat" description="PPR" evidence="3">
    <location>
        <begin position="273"/>
        <end position="307"/>
    </location>
</feature>
<evidence type="ECO:0000256" key="4">
    <source>
        <dbReference type="SAM" id="MobiDB-lite"/>
    </source>
</evidence>